<evidence type="ECO:0000256" key="1">
    <source>
        <dbReference type="SAM" id="MobiDB-lite"/>
    </source>
</evidence>
<dbReference type="SUPFAM" id="SSF57756">
    <property type="entry name" value="Retrovirus zinc finger-like domains"/>
    <property type="match status" value="1"/>
</dbReference>
<sequence>MSENTTKETQISGEFQSLQSSYRLNGRNYLKWSQIVKTFLKGKGKINHLMDNPPSPEDPKFTLWDEEDSMIMSWLWNSIMPEICGPYMFLVTAKDIWDAVRQTYSKVKDVALIYEIKMKLSMTKQGNMMVIEYYNTMKSFWLELDYYQDFKMQCSDDAVILKNYVERERIFEFLAGLNIEFDQMRVQILGKESLPSLNEVFSVIRAEEGRRTVMLEVPNTEGSAMMITNRKNLSDASRNQNDVMNGAEVVKTEGRKFFKDDQFCNYCKKTGHTKETCWKLHGKPPRMGRNGGYKWNHSRGHAHLANSEEAAHESSTLEVRGFNKEEIECLRTLLNTMEKPSGSCSLAQNGPSYGEDDWAS</sequence>
<dbReference type="RefSeq" id="XP_011010084.1">
    <property type="nucleotide sequence ID" value="XM_011011782.1"/>
</dbReference>
<protein>
    <submittedName>
        <fullName evidence="3">Uncharacterized protein LOC105115019</fullName>
    </submittedName>
</protein>
<dbReference type="PANTHER" id="PTHR34222">
    <property type="entry name" value="GAG_PRE-INTEGRS DOMAIN-CONTAINING PROTEIN"/>
    <property type="match status" value="1"/>
</dbReference>
<dbReference type="GeneID" id="105115019"/>
<dbReference type="Proteomes" id="UP000694918">
    <property type="component" value="Unplaced"/>
</dbReference>
<feature type="region of interest" description="Disordered" evidence="1">
    <location>
        <begin position="340"/>
        <end position="360"/>
    </location>
</feature>
<evidence type="ECO:0000313" key="3">
    <source>
        <dbReference type="RefSeq" id="XP_011010084.1"/>
    </source>
</evidence>
<dbReference type="PANTHER" id="PTHR34222:SF37">
    <property type="entry name" value="RETROTRANSPOSON GAG DOMAIN-CONTAINING PROTEIN"/>
    <property type="match status" value="1"/>
</dbReference>
<gene>
    <name evidence="3" type="primary">LOC105115019</name>
</gene>
<dbReference type="GO" id="GO:0003676">
    <property type="term" value="F:nucleic acid binding"/>
    <property type="evidence" value="ECO:0007669"/>
    <property type="project" value="InterPro"/>
</dbReference>
<dbReference type="KEGG" id="peu:105115019"/>
<dbReference type="InterPro" id="IPR036875">
    <property type="entry name" value="Znf_CCHC_sf"/>
</dbReference>
<evidence type="ECO:0000313" key="2">
    <source>
        <dbReference type="Proteomes" id="UP000694918"/>
    </source>
</evidence>
<proteinExistence type="predicted"/>
<dbReference type="AlphaFoldDB" id="A0AAJ6X992"/>
<feature type="compositionally biased region" description="Polar residues" evidence="1">
    <location>
        <begin position="342"/>
        <end position="351"/>
    </location>
</feature>
<dbReference type="GO" id="GO:0008270">
    <property type="term" value="F:zinc ion binding"/>
    <property type="evidence" value="ECO:0007669"/>
    <property type="project" value="InterPro"/>
</dbReference>
<reference evidence="3" key="1">
    <citation type="submission" date="2025-08" db="UniProtKB">
        <authorList>
            <consortium name="RefSeq"/>
        </authorList>
    </citation>
    <scope>IDENTIFICATION</scope>
</reference>
<accession>A0AAJ6X992</accession>
<keyword evidence="2" id="KW-1185">Reference proteome</keyword>
<name>A0AAJ6X992_POPEU</name>
<organism evidence="2 3">
    <name type="scientific">Populus euphratica</name>
    <name type="common">Euphrates poplar</name>
    <dbReference type="NCBI Taxonomy" id="75702"/>
    <lineage>
        <taxon>Eukaryota</taxon>
        <taxon>Viridiplantae</taxon>
        <taxon>Streptophyta</taxon>
        <taxon>Embryophyta</taxon>
        <taxon>Tracheophyta</taxon>
        <taxon>Spermatophyta</taxon>
        <taxon>Magnoliopsida</taxon>
        <taxon>eudicotyledons</taxon>
        <taxon>Gunneridae</taxon>
        <taxon>Pentapetalae</taxon>
        <taxon>rosids</taxon>
        <taxon>fabids</taxon>
        <taxon>Malpighiales</taxon>
        <taxon>Salicaceae</taxon>
        <taxon>Saliceae</taxon>
        <taxon>Populus</taxon>
    </lineage>
</organism>